<feature type="domain" description="Up-regulated during septation protein 1" evidence="3">
    <location>
        <begin position="383"/>
        <end position="501"/>
    </location>
</feature>
<feature type="region of interest" description="Disordered" evidence="2">
    <location>
        <begin position="157"/>
        <end position="365"/>
    </location>
</feature>
<sequence length="552" mass="60275">MALTLFPPRAPSRQAESHATANNTSQEDRPKQAQEQKVSPAPPTPKTPMIEEEPSDNNNRISIVPPLPNFASRTESRSASPGPLRSSSNSRQNSPTRAAQNLTPPPTMSLPPLPAGADAPILSKNGRPLSPNITKAHTISKGSYLAGARMKAKETFMRRKGSMPDIKTGAPLVVEQDIPMDSPTIPGRPPTHDRQASLPASAFSAPPFGDTVFKTSERREHKRSASTAKETDRPKVLLHKRSESTLKLAETPKSAQTPKFPPATAVPARSPNLPTTTLQTIRSPADDLPPTVPPKDPAPLSIVRTVTQRVRGGSESAAAGPSRPTTQIHKRQTSAQEPREQQKAKHVTSTPTANKRRSTANRTMPRGMRPVDVVKTLQPPVIASLQTAARKTCEKFAVLSPAEVDALTAELASLEERCEYLRRTHQSLRSGKKALHMKMLQHLRSDRSGSFSRETLLKQQEALADLDSSIDDWESKMERAETRRAQVHRKLLEHVAAALSVSPALETARADTPPSTPENRDSLLDRTQSIKVYALLADVEQEYGKIFTEARS</sequence>
<evidence type="ECO:0000256" key="2">
    <source>
        <dbReference type="SAM" id="MobiDB-lite"/>
    </source>
</evidence>
<feature type="region of interest" description="Disordered" evidence="2">
    <location>
        <begin position="1"/>
        <end position="135"/>
    </location>
</feature>
<gene>
    <name evidence="4" type="ORF">TWF718_007395</name>
</gene>
<evidence type="ECO:0000313" key="5">
    <source>
        <dbReference type="Proteomes" id="UP001313282"/>
    </source>
</evidence>
<feature type="compositionally biased region" description="Pro residues" evidence="2">
    <location>
        <begin position="103"/>
        <end position="114"/>
    </location>
</feature>
<reference evidence="4 5" key="1">
    <citation type="submission" date="2019-10" db="EMBL/GenBank/DDBJ databases">
        <authorList>
            <person name="Palmer J.M."/>
        </authorList>
    </citation>
    <scope>NUCLEOTIDE SEQUENCE [LARGE SCALE GENOMIC DNA]</scope>
    <source>
        <strain evidence="4 5">TWF718</strain>
    </source>
</reference>
<keyword evidence="5" id="KW-1185">Reference proteome</keyword>
<dbReference type="Proteomes" id="UP001313282">
    <property type="component" value="Unassembled WGS sequence"/>
</dbReference>
<feature type="compositionally biased region" description="Polar residues" evidence="2">
    <location>
        <begin position="272"/>
        <end position="282"/>
    </location>
</feature>
<feature type="compositionally biased region" description="Polar residues" evidence="2">
    <location>
        <begin position="71"/>
        <end position="101"/>
    </location>
</feature>
<organism evidence="4 5">
    <name type="scientific">Orbilia javanica</name>
    <dbReference type="NCBI Taxonomy" id="47235"/>
    <lineage>
        <taxon>Eukaryota</taxon>
        <taxon>Fungi</taxon>
        <taxon>Dikarya</taxon>
        <taxon>Ascomycota</taxon>
        <taxon>Pezizomycotina</taxon>
        <taxon>Orbiliomycetes</taxon>
        <taxon>Orbiliales</taxon>
        <taxon>Orbiliaceae</taxon>
        <taxon>Orbilia</taxon>
    </lineage>
</organism>
<dbReference type="EMBL" id="JAVHNR010000004">
    <property type="protein sequence ID" value="KAK6345479.1"/>
    <property type="molecule type" value="Genomic_DNA"/>
</dbReference>
<dbReference type="Pfam" id="PF15456">
    <property type="entry name" value="Uds1"/>
    <property type="match status" value="1"/>
</dbReference>
<evidence type="ECO:0000313" key="4">
    <source>
        <dbReference type="EMBL" id="KAK6345479.1"/>
    </source>
</evidence>
<feature type="compositionally biased region" description="Basic and acidic residues" evidence="2">
    <location>
        <begin position="229"/>
        <end position="244"/>
    </location>
</feature>
<feature type="coiled-coil region" evidence="1">
    <location>
        <begin position="463"/>
        <end position="490"/>
    </location>
</feature>
<protein>
    <recommendedName>
        <fullName evidence="3">Up-regulated during septation protein 1 domain-containing protein</fullName>
    </recommendedName>
</protein>
<evidence type="ECO:0000259" key="3">
    <source>
        <dbReference type="Pfam" id="PF15456"/>
    </source>
</evidence>
<feature type="compositionally biased region" description="Low complexity" evidence="2">
    <location>
        <begin position="196"/>
        <end position="208"/>
    </location>
</feature>
<dbReference type="AlphaFoldDB" id="A0AAN8N2U4"/>
<feature type="region of interest" description="Disordered" evidence="2">
    <location>
        <begin position="503"/>
        <end position="524"/>
    </location>
</feature>
<accession>A0AAN8N2U4</accession>
<keyword evidence="1" id="KW-0175">Coiled coil</keyword>
<name>A0AAN8N2U4_9PEZI</name>
<dbReference type="InterPro" id="IPR029191">
    <property type="entry name" value="Uds1"/>
</dbReference>
<comment type="caution">
    <text evidence="4">The sequence shown here is derived from an EMBL/GenBank/DDBJ whole genome shotgun (WGS) entry which is preliminary data.</text>
</comment>
<proteinExistence type="predicted"/>
<evidence type="ECO:0000256" key="1">
    <source>
        <dbReference type="SAM" id="Coils"/>
    </source>
</evidence>